<comment type="caution">
    <text evidence="2">The sequence shown here is derived from an EMBL/GenBank/DDBJ whole genome shotgun (WGS) entry which is preliminary data.</text>
</comment>
<keyword evidence="1" id="KW-0812">Transmembrane</keyword>
<reference evidence="2 3" key="1">
    <citation type="journal article" date="2017" name="ISME J.">
        <title>Energy and carbon metabolisms in a deep terrestrial subsurface fluid microbial community.</title>
        <authorList>
            <person name="Momper L."/>
            <person name="Jungbluth S.P."/>
            <person name="Lee M.D."/>
            <person name="Amend J.P."/>
        </authorList>
    </citation>
    <scope>NUCLEOTIDE SEQUENCE [LARGE SCALE GENOMIC DNA]</scope>
    <source>
        <strain evidence="2">SURF_46</strain>
    </source>
</reference>
<dbReference type="AlphaFoldDB" id="A0A3A4ZB21"/>
<evidence type="ECO:0000313" key="2">
    <source>
        <dbReference type="EMBL" id="RJR26509.1"/>
    </source>
</evidence>
<sequence length="105" mass="11994">MDIESVVYGLLLLGFILFVIGSFLVKILFQPEKPKGRTVAWSKDRRGVDVKTVVEPNGTKHIYTFPAGRRQTLHSHKVIKDGRTVFHRNEAGRVVTNERNKPRPK</sequence>
<dbReference type="Proteomes" id="UP000265540">
    <property type="component" value="Unassembled WGS sequence"/>
</dbReference>
<name>A0A3A4ZB21_UNCKA</name>
<accession>A0A3A4ZB21</accession>
<keyword evidence="1" id="KW-0472">Membrane</keyword>
<proteinExistence type="predicted"/>
<evidence type="ECO:0000313" key="3">
    <source>
        <dbReference type="Proteomes" id="UP000265540"/>
    </source>
</evidence>
<feature type="transmembrane region" description="Helical" evidence="1">
    <location>
        <begin position="6"/>
        <end position="29"/>
    </location>
</feature>
<dbReference type="EMBL" id="QZJF01000021">
    <property type="protein sequence ID" value="RJR26509.1"/>
    <property type="molecule type" value="Genomic_DNA"/>
</dbReference>
<keyword evidence="1" id="KW-1133">Transmembrane helix</keyword>
<protein>
    <submittedName>
        <fullName evidence="2">Uncharacterized protein</fullName>
    </submittedName>
</protein>
<evidence type="ECO:0000256" key="1">
    <source>
        <dbReference type="SAM" id="Phobius"/>
    </source>
</evidence>
<organism evidence="2 3">
    <name type="scientific">candidate division WWE3 bacterium</name>
    <dbReference type="NCBI Taxonomy" id="2053526"/>
    <lineage>
        <taxon>Bacteria</taxon>
        <taxon>Katanobacteria</taxon>
    </lineage>
</organism>
<gene>
    <name evidence="2" type="ORF">C4561_05175</name>
</gene>